<dbReference type="GO" id="GO:0031573">
    <property type="term" value="P:mitotic intra-S DNA damage checkpoint signaling"/>
    <property type="evidence" value="ECO:0007669"/>
    <property type="project" value="TreeGrafter"/>
</dbReference>
<comment type="subcellular location">
    <subcellularLocation>
        <location evidence="1">Nucleus</location>
    </subcellularLocation>
</comment>
<dbReference type="InterPro" id="IPR016580">
    <property type="entry name" value="HUS1"/>
</dbReference>
<reference evidence="5" key="1">
    <citation type="submission" date="2021-01" db="EMBL/GenBank/DDBJ databases">
        <authorList>
            <person name="Kaushik A."/>
        </authorList>
    </citation>
    <scope>NUCLEOTIDE SEQUENCE</scope>
    <source>
        <strain evidence="5">AG4-RS23</strain>
    </source>
</reference>
<dbReference type="Gene3D" id="3.70.10.10">
    <property type="match status" value="2"/>
</dbReference>
<dbReference type="GO" id="GO:0035861">
    <property type="term" value="C:site of double-strand break"/>
    <property type="evidence" value="ECO:0007669"/>
    <property type="project" value="TreeGrafter"/>
</dbReference>
<evidence type="ECO:0000313" key="5">
    <source>
        <dbReference type="EMBL" id="CAE6442573.1"/>
    </source>
</evidence>
<comment type="caution">
    <text evidence="5">The sequence shown here is derived from an EMBL/GenBank/DDBJ whole genome shotgun (WGS) entry which is preliminary data.</text>
</comment>
<dbReference type="AlphaFoldDB" id="A0A8H3AX49"/>
<dbReference type="PANTHER" id="PTHR12900">
    <property type="entry name" value="MITOTIC AND DNA DAMAGE CHECKPOINT PROTEIN HUS1"/>
    <property type="match status" value="1"/>
</dbReference>
<dbReference type="PANTHER" id="PTHR12900:SF0">
    <property type="entry name" value="CHECKPOINT PROTEIN"/>
    <property type="match status" value="1"/>
</dbReference>
<name>A0A8H3AX49_9AGAM</name>
<sequence length="306" mass="34016">MRFRACIDEVSTLSKIVQTMEKLSKRCIFKMNETTVQIICLGETDVGVQIWSKIPVENPSDYRIQSNANNMISLEVSTEPLSQALRSASAAQDVIVKLAKKNDQPVFSFEAQTESRQGKKMLVTHDVRITVMKATEIEQVKEPLCPPPDVRSLMKATEIEQVKEPLCPPPDLHIILPPLKELRTIVEHMQRLSDVVAISATPGGELVLAIQTDDVRVSTAWENCQRPTVEGEAPNPEHENDPDQKYGALVAVKSLIKFLTCHMFSNSTVASICANFCIIMYVYIGSVTDTGGIITFYIPARLDDAE</sequence>
<evidence type="ECO:0000313" key="6">
    <source>
        <dbReference type="Proteomes" id="UP000663861"/>
    </source>
</evidence>
<dbReference type="GO" id="GO:0033314">
    <property type="term" value="P:mitotic DNA replication checkpoint signaling"/>
    <property type="evidence" value="ECO:0007669"/>
    <property type="project" value="TreeGrafter"/>
</dbReference>
<evidence type="ECO:0000256" key="1">
    <source>
        <dbReference type="ARBA" id="ARBA00004123"/>
    </source>
</evidence>
<dbReference type="GO" id="GO:0006289">
    <property type="term" value="P:nucleotide-excision repair"/>
    <property type="evidence" value="ECO:0007669"/>
    <property type="project" value="TreeGrafter"/>
</dbReference>
<evidence type="ECO:0000256" key="4">
    <source>
        <dbReference type="PIRNR" id="PIRNR011312"/>
    </source>
</evidence>
<dbReference type="EMBL" id="CAJMWY010000655">
    <property type="protein sequence ID" value="CAE6442573.1"/>
    <property type="molecule type" value="Genomic_DNA"/>
</dbReference>
<dbReference type="GO" id="GO:0005730">
    <property type="term" value="C:nucleolus"/>
    <property type="evidence" value="ECO:0007669"/>
    <property type="project" value="InterPro"/>
</dbReference>
<dbReference type="Proteomes" id="UP000663861">
    <property type="component" value="Unassembled WGS sequence"/>
</dbReference>
<dbReference type="GO" id="GO:0044778">
    <property type="term" value="P:meiotic DNA integrity checkpoint signaling"/>
    <property type="evidence" value="ECO:0007669"/>
    <property type="project" value="TreeGrafter"/>
</dbReference>
<dbReference type="GO" id="GO:0000724">
    <property type="term" value="P:double-strand break repair via homologous recombination"/>
    <property type="evidence" value="ECO:0007669"/>
    <property type="project" value="TreeGrafter"/>
</dbReference>
<protein>
    <recommendedName>
        <fullName evidence="4">Checkpoint protein</fullName>
    </recommendedName>
</protein>
<dbReference type="GO" id="GO:0030896">
    <property type="term" value="C:checkpoint clamp complex"/>
    <property type="evidence" value="ECO:0007669"/>
    <property type="project" value="InterPro"/>
</dbReference>
<comment type="similarity">
    <text evidence="2 4">Belongs to the HUS1 family.</text>
</comment>
<dbReference type="Pfam" id="PF04005">
    <property type="entry name" value="Hus1"/>
    <property type="match status" value="2"/>
</dbReference>
<evidence type="ECO:0000256" key="3">
    <source>
        <dbReference type="ARBA" id="ARBA00023242"/>
    </source>
</evidence>
<keyword evidence="3" id="KW-0539">Nucleus</keyword>
<dbReference type="GO" id="GO:0000723">
    <property type="term" value="P:telomere maintenance"/>
    <property type="evidence" value="ECO:0007669"/>
    <property type="project" value="TreeGrafter"/>
</dbReference>
<dbReference type="SUPFAM" id="SSF55979">
    <property type="entry name" value="DNA clamp"/>
    <property type="match status" value="1"/>
</dbReference>
<dbReference type="InterPro" id="IPR046938">
    <property type="entry name" value="DNA_clamp_sf"/>
</dbReference>
<accession>A0A8H3AX49</accession>
<dbReference type="InterPro" id="IPR007150">
    <property type="entry name" value="HUS1/Mec3"/>
</dbReference>
<proteinExistence type="inferred from homology"/>
<gene>
    <name evidence="5" type="ORF">RDB_LOCUS42640</name>
</gene>
<dbReference type="PIRSF" id="PIRSF011312">
    <property type="entry name" value="Cell_cycle_HUS1"/>
    <property type="match status" value="1"/>
</dbReference>
<evidence type="ECO:0000256" key="2">
    <source>
        <dbReference type="ARBA" id="ARBA00005563"/>
    </source>
</evidence>
<organism evidence="5 6">
    <name type="scientific">Rhizoctonia solani</name>
    <dbReference type="NCBI Taxonomy" id="456999"/>
    <lineage>
        <taxon>Eukaryota</taxon>
        <taxon>Fungi</taxon>
        <taxon>Dikarya</taxon>
        <taxon>Basidiomycota</taxon>
        <taxon>Agaricomycotina</taxon>
        <taxon>Agaricomycetes</taxon>
        <taxon>Cantharellales</taxon>
        <taxon>Ceratobasidiaceae</taxon>
        <taxon>Rhizoctonia</taxon>
    </lineage>
</organism>